<feature type="compositionally biased region" description="Basic and acidic residues" evidence="11">
    <location>
        <begin position="505"/>
        <end position="653"/>
    </location>
</feature>
<dbReference type="EMBL" id="DXBG01000123">
    <property type="protein sequence ID" value="HIZ65267.1"/>
    <property type="molecule type" value="Genomic_DNA"/>
</dbReference>
<dbReference type="SUPFAM" id="SSF51011">
    <property type="entry name" value="Glycosyl hydrolase domain"/>
    <property type="match status" value="1"/>
</dbReference>
<dbReference type="Gene3D" id="2.60.40.1180">
    <property type="entry name" value="Golgi alpha-mannosidase II"/>
    <property type="match status" value="1"/>
</dbReference>
<keyword evidence="6" id="KW-0328">Glycosyltransferase</keyword>
<evidence type="ECO:0000256" key="1">
    <source>
        <dbReference type="ARBA" id="ARBA00000826"/>
    </source>
</evidence>
<dbReference type="InterPro" id="IPR006048">
    <property type="entry name" value="A-amylase/branching_C"/>
</dbReference>
<sequence>KKPEEEERLFYNYREIAPLLAEYVKKMGYTHVELMPVMEHPLDESWGYQVTGYYSPTSRYGTCEDFMYFMDNMHQQGIGVILDWVPAHFPKDTFGLSNFDGTCLYEHLDPRQGMHPHWGTLIYNYGRPQVKNFLISNALFWAEKYHADGIRMDAVASMLYLDYGKNDGEWVANIYGGNENLEAIEFLKHLNSIFKKKHPDVLLIAEESTAWPQITGKVEDDGLGFDYKWNMGWMNDFTDYMRKDPIYRSGAHDELTFSMIYAYSEKFMLSLSHDEVVHGKGSLLNKMPGDKEKKLANLRAAYGFMMVHPGKKLLFMGQEFAQEREWSEQRGLDWELLDEKEHQQMQAYMQALLKFYKEQPALYEADYDTAGFEWINHMEAEKNMLTLIRKGKKKDSTLVAVCNFSALPYEKYQMGVPYPGKYKEIFNSDGKEFGGTGVGNPRVKASKKEECDERKNSIVINVAPLSVQIFSYTKQETKKTEKKGKVQEKQGVSKVRQELEQKIEEERLKEEKSHEIKLPKETQPKLETSKKEAKKLETSKTETRKLETSKTEPKKLETSKTEAKKIETSKTEPKKLETSKTEAKKIETSKTEPRKLETAKDQTETVRPVKEEVEKPEAENKRLPEEGPKKPETVKAEPVKDKMSETEKEETKKSTAGKNGTVKAKKKRKK</sequence>
<dbReference type="GO" id="GO:0005978">
    <property type="term" value="P:glycogen biosynthetic process"/>
    <property type="evidence" value="ECO:0007669"/>
    <property type="project" value="UniProtKB-UniRule"/>
</dbReference>
<organism evidence="13 14">
    <name type="scientific">Candidatus Blautia pullicola</name>
    <dbReference type="NCBI Taxonomy" id="2838498"/>
    <lineage>
        <taxon>Bacteria</taxon>
        <taxon>Bacillati</taxon>
        <taxon>Bacillota</taxon>
        <taxon>Clostridia</taxon>
        <taxon>Lachnospirales</taxon>
        <taxon>Lachnospiraceae</taxon>
        <taxon>Blautia</taxon>
    </lineage>
</organism>
<dbReference type="AlphaFoldDB" id="A0A9D2FRA9"/>
<dbReference type="SMART" id="SM00642">
    <property type="entry name" value="Aamy"/>
    <property type="match status" value="1"/>
</dbReference>
<evidence type="ECO:0000256" key="4">
    <source>
        <dbReference type="ARBA" id="ARBA00012541"/>
    </source>
</evidence>
<evidence type="ECO:0000256" key="10">
    <source>
        <dbReference type="NCBIfam" id="TIGR01515"/>
    </source>
</evidence>
<keyword evidence="7" id="KW-0808">Transferase</keyword>
<comment type="caution">
    <text evidence="13">The sequence shown here is derived from an EMBL/GenBank/DDBJ whole genome shotgun (WGS) entry which is preliminary data.</text>
</comment>
<comment type="catalytic activity">
    <reaction evidence="1">
        <text>Transfers a segment of a (1-&gt;4)-alpha-D-glucan chain to a primary hydroxy group in a similar glucan chain.</text>
        <dbReference type="EC" id="2.4.1.18"/>
    </reaction>
</comment>
<evidence type="ECO:0000256" key="7">
    <source>
        <dbReference type="ARBA" id="ARBA00022679"/>
    </source>
</evidence>
<evidence type="ECO:0000313" key="14">
    <source>
        <dbReference type="Proteomes" id="UP000824056"/>
    </source>
</evidence>
<dbReference type="GO" id="GO:0003844">
    <property type="term" value="F:1,4-alpha-glucan branching enzyme activity"/>
    <property type="evidence" value="ECO:0007669"/>
    <property type="project" value="UniProtKB-UniRule"/>
</dbReference>
<evidence type="ECO:0000256" key="11">
    <source>
        <dbReference type="SAM" id="MobiDB-lite"/>
    </source>
</evidence>
<dbReference type="InterPro" id="IPR017853">
    <property type="entry name" value="GH"/>
</dbReference>
<dbReference type="InterPro" id="IPR006047">
    <property type="entry name" value="GH13_cat_dom"/>
</dbReference>
<dbReference type="GO" id="GO:0005829">
    <property type="term" value="C:cytosol"/>
    <property type="evidence" value="ECO:0007669"/>
    <property type="project" value="TreeGrafter"/>
</dbReference>
<reference evidence="13" key="2">
    <citation type="submission" date="2021-04" db="EMBL/GenBank/DDBJ databases">
        <authorList>
            <person name="Gilroy R."/>
        </authorList>
    </citation>
    <scope>NUCLEOTIDE SEQUENCE</scope>
    <source>
        <strain evidence="13">1068</strain>
    </source>
</reference>
<evidence type="ECO:0000256" key="9">
    <source>
        <dbReference type="ARBA" id="ARBA00023277"/>
    </source>
</evidence>
<keyword evidence="8" id="KW-0320">Glycogen biosynthesis</keyword>
<evidence type="ECO:0000256" key="6">
    <source>
        <dbReference type="ARBA" id="ARBA00022676"/>
    </source>
</evidence>
<accession>A0A9D2FRA9</accession>
<dbReference type="Proteomes" id="UP000824056">
    <property type="component" value="Unassembled WGS sequence"/>
</dbReference>
<dbReference type="CDD" id="cd11322">
    <property type="entry name" value="AmyAc_Glg_BE"/>
    <property type="match status" value="1"/>
</dbReference>
<comment type="similarity">
    <text evidence="3">Belongs to the glycosyl hydrolase 13 family. GlgB subfamily.</text>
</comment>
<evidence type="ECO:0000256" key="5">
    <source>
        <dbReference type="ARBA" id="ARBA00022600"/>
    </source>
</evidence>
<gene>
    <name evidence="13" type="primary">glgB</name>
    <name evidence="13" type="ORF">H9809_05100</name>
</gene>
<dbReference type="PANTHER" id="PTHR43651:SF3">
    <property type="entry name" value="1,4-ALPHA-GLUCAN-BRANCHING ENZYME"/>
    <property type="match status" value="1"/>
</dbReference>
<proteinExistence type="inferred from homology"/>
<dbReference type="EC" id="2.4.1.18" evidence="4 10"/>
<feature type="domain" description="Glycosyl hydrolase family 13 catalytic" evidence="12">
    <location>
        <begin position="8"/>
        <end position="356"/>
    </location>
</feature>
<dbReference type="NCBIfam" id="TIGR01515">
    <property type="entry name" value="branching_enzym"/>
    <property type="match status" value="1"/>
</dbReference>
<dbReference type="FunFam" id="3.20.20.80:FF:000003">
    <property type="entry name" value="1,4-alpha-glucan branching enzyme GlgB"/>
    <property type="match status" value="1"/>
</dbReference>
<dbReference type="InterPro" id="IPR013780">
    <property type="entry name" value="Glyco_hydro_b"/>
</dbReference>
<name>A0A9D2FRA9_9FIRM</name>
<dbReference type="NCBIfam" id="NF008967">
    <property type="entry name" value="PRK12313.1"/>
    <property type="match status" value="1"/>
</dbReference>
<dbReference type="Gene3D" id="3.20.20.80">
    <property type="entry name" value="Glycosidases"/>
    <property type="match status" value="1"/>
</dbReference>
<dbReference type="SUPFAM" id="SSF51445">
    <property type="entry name" value="(Trans)glycosidases"/>
    <property type="match status" value="1"/>
</dbReference>
<protein>
    <recommendedName>
        <fullName evidence="4 10">1,4-alpha-glucan branching enzyme</fullName>
        <ecNumber evidence="4 10">2.4.1.18</ecNumber>
    </recommendedName>
</protein>
<dbReference type="Pfam" id="PF00128">
    <property type="entry name" value="Alpha-amylase"/>
    <property type="match status" value="1"/>
</dbReference>
<dbReference type="GO" id="GO:0043169">
    <property type="term" value="F:cation binding"/>
    <property type="evidence" value="ECO:0007669"/>
    <property type="project" value="InterPro"/>
</dbReference>
<keyword evidence="5" id="KW-0321">Glycogen metabolism</keyword>
<evidence type="ECO:0000256" key="8">
    <source>
        <dbReference type="ARBA" id="ARBA00023056"/>
    </source>
</evidence>
<feature type="region of interest" description="Disordered" evidence="11">
    <location>
        <begin position="505"/>
        <end position="670"/>
    </location>
</feature>
<evidence type="ECO:0000256" key="2">
    <source>
        <dbReference type="ARBA" id="ARBA00004964"/>
    </source>
</evidence>
<keyword evidence="9" id="KW-0119">Carbohydrate metabolism</keyword>
<comment type="pathway">
    <text evidence="2">Glycan biosynthesis; glycogen biosynthesis.</text>
</comment>
<reference evidence="13" key="1">
    <citation type="journal article" date="2021" name="PeerJ">
        <title>Extensive microbial diversity within the chicken gut microbiome revealed by metagenomics and culture.</title>
        <authorList>
            <person name="Gilroy R."/>
            <person name="Ravi A."/>
            <person name="Getino M."/>
            <person name="Pursley I."/>
            <person name="Horton D.L."/>
            <person name="Alikhan N.F."/>
            <person name="Baker D."/>
            <person name="Gharbi K."/>
            <person name="Hall N."/>
            <person name="Watson M."/>
            <person name="Adriaenssens E.M."/>
            <person name="Foster-Nyarko E."/>
            <person name="Jarju S."/>
            <person name="Secka A."/>
            <person name="Antonio M."/>
            <person name="Oren A."/>
            <person name="Chaudhuri R.R."/>
            <person name="La Ragione R."/>
            <person name="Hildebrand F."/>
            <person name="Pallen M.J."/>
        </authorList>
    </citation>
    <scope>NUCLEOTIDE SEQUENCE</scope>
    <source>
        <strain evidence="13">1068</strain>
    </source>
</reference>
<evidence type="ECO:0000256" key="3">
    <source>
        <dbReference type="ARBA" id="ARBA00009000"/>
    </source>
</evidence>
<dbReference type="InterPro" id="IPR006407">
    <property type="entry name" value="GlgB"/>
</dbReference>
<dbReference type="Pfam" id="PF02806">
    <property type="entry name" value="Alpha-amylase_C"/>
    <property type="match status" value="1"/>
</dbReference>
<evidence type="ECO:0000313" key="13">
    <source>
        <dbReference type="EMBL" id="HIZ65267.1"/>
    </source>
</evidence>
<feature type="non-terminal residue" evidence="13">
    <location>
        <position position="1"/>
    </location>
</feature>
<dbReference type="FunFam" id="2.60.40.1180:FF:000002">
    <property type="entry name" value="1,4-alpha-glucan branching enzyme GlgB"/>
    <property type="match status" value="1"/>
</dbReference>
<dbReference type="PANTHER" id="PTHR43651">
    <property type="entry name" value="1,4-ALPHA-GLUCAN-BRANCHING ENZYME"/>
    <property type="match status" value="1"/>
</dbReference>
<evidence type="ECO:0000259" key="12">
    <source>
        <dbReference type="SMART" id="SM00642"/>
    </source>
</evidence>